<name>A0A0A9H880_ARUDO</name>
<dbReference type="EMBL" id="GBRH01166850">
    <property type="protein sequence ID" value="JAE31046.1"/>
    <property type="molecule type" value="Transcribed_RNA"/>
</dbReference>
<feature type="signal peptide" evidence="1">
    <location>
        <begin position="1"/>
        <end position="29"/>
    </location>
</feature>
<organism evidence="2">
    <name type="scientific">Arundo donax</name>
    <name type="common">Giant reed</name>
    <name type="synonym">Donax arundinaceus</name>
    <dbReference type="NCBI Taxonomy" id="35708"/>
    <lineage>
        <taxon>Eukaryota</taxon>
        <taxon>Viridiplantae</taxon>
        <taxon>Streptophyta</taxon>
        <taxon>Embryophyta</taxon>
        <taxon>Tracheophyta</taxon>
        <taxon>Spermatophyta</taxon>
        <taxon>Magnoliopsida</taxon>
        <taxon>Liliopsida</taxon>
        <taxon>Poales</taxon>
        <taxon>Poaceae</taxon>
        <taxon>PACMAD clade</taxon>
        <taxon>Arundinoideae</taxon>
        <taxon>Arundineae</taxon>
        <taxon>Arundo</taxon>
    </lineage>
</organism>
<keyword evidence="1" id="KW-0732">Signal</keyword>
<accession>A0A0A9H880</accession>
<reference evidence="2" key="1">
    <citation type="submission" date="2014-09" db="EMBL/GenBank/DDBJ databases">
        <authorList>
            <person name="Magalhaes I.L.F."/>
            <person name="Oliveira U."/>
            <person name="Santos F.R."/>
            <person name="Vidigal T.H.D.A."/>
            <person name="Brescovit A.D."/>
            <person name="Santos A.J."/>
        </authorList>
    </citation>
    <scope>NUCLEOTIDE SEQUENCE</scope>
    <source>
        <tissue evidence="2">Shoot tissue taken approximately 20 cm above the soil surface</tissue>
    </source>
</reference>
<evidence type="ECO:0000313" key="2">
    <source>
        <dbReference type="EMBL" id="JAE31046.1"/>
    </source>
</evidence>
<protein>
    <recommendedName>
        <fullName evidence="3">Secreted protein</fullName>
    </recommendedName>
</protein>
<dbReference type="AlphaFoldDB" id="A0A0A9H880"/>
<evidence type="ECO:0000256" key="1">
    <source>
        <dbReference type="SAM" id="SignalP"/>
    </source>
</evidence>
<sequence>MGLLVGWANSSFPFLLFFLFLFLPPPRCCLVVSHTAMASPYLTSCTPRRRLGDWKGVSRHATPYRLKNHGTNQMIYSTNCNQAKVRHLFITLSVCALRCSFIL</sequence>
<evidence type="ECO:0008006" key="3">
    <source>
        <dbReference type="Google" id="ProtNLM"/>
    </source>
</evidence>
<feature type="chain" id="PRO_5002046529" description="Secreted protein" evidence="1">
    <location>
        <begin position="30"/>
        <end position="103"/>
    </location>
</feature>
<reference evidence="2" key="2">
    <citation type="journal article" date="2015" name="Data Brief">
        <title>Shoot transcriptome of the giant reed, Arundo donax.</title>
        <authorList>
            <person name="Barrero R.A."/>
            <person name="Guerrero F.D."/>
            <person name="Moolhuijzen P."/>
            <person name="Goolsby J.A."/>
            <person name="Tidwell J."/>
            <person name="Bellgard S.E."/>
            <person name="Bellgard M.I."/>
        </authorList>
    </citation>
    <scope>NUCLEOTIDE SEQUENCE</scope>
    <source>
        <tissue evidence="2">Shoot tissue taken approximately 20 cm above the soil surface</tissue>
    </source>
</reference>
<proteinExistence type="predicted"/>